<gene>
    <name evidence="2" type="ORF">CLF_107960</name>
</gene>
<organism evidence="2 3">
    <name type="scientific">Clonorchis sinensis</name>
    <name type="common">Chinese liver fluke</name>
    <dbReference type="NCBI Taxonomy" id="79923"/>
    <lineage>
        <taxon>Eukaryota</taxon>
        <taxon>Metazoa</taxon>
        <taxon>Spiralia</taxon>
        <taxon>Lophotrochozoa</taxon>
        <taxon>Platyhelminthes</taxon>
        <taxon>Trematoda</taxon>
        <taxon>Digenea</taxon>
        <taxon>Opisthorchiida</taxon>
        <taxon>Opisthorchiata</taxon>
        <taxon>Opisthorchiidae</taxon>
        <taxon>Clonorchis</taxon>
    </lineage>
</organism>
<keyword evidence="3" id="KW-1185">Reference proteome</keyword>
<feature type="region of interest" description="Disordered" evidence="1">
    <location>
        <begin position="79"/>
        <end position="138"/>
    </location>
</feature>
<evidence type="ECO:0000256" key="1">
    <source>
        <dbReference type="SAM" id="MobiDB-lite"/>
    </source>
</evidence>
<accession>G7YR65</accession>
<dbReference type="AlphaFoldDB" id="G7YR65"/>
<dbReference type="EMBL" id="DF144016">
    <property type="protein sequence ID" value="GAA55445.1"/>
    <property type="molecule type" value="Genomic_DNA"/>
</dbReference>
<name>G7YR65_CLOSI</name>
<proteinExistence type="predicted"/>
<evidence type="ECO:0000313" key="2">
    <source>
        <dbReference type="EMBL" id="GAA55445.1"/>
    </source>
</evidence>
<reference evidence="2" key="1">
    <citation type="journal article" date="2011" name="Genome Biol.">
        <title>The draft genome of the carcinogenic human liver fluke Clonorchis sinensis.</title>
        <authorList>
            <person name="Wang X."/>
            <person name="Chen W."/>
            <person name="Huang Y."/>
            <person name="Sun J."/>
            <person name="Men J."/>
            <person name="Liu H."/>
            <person name="Luo F."/>
            <person name="Guo L."/>
            <person name="Lv X."/>
            <person name="Deng C."/>
            <person name="Zhou C."/>
            <person name="Fan Y."/>
            <person name="Li X."/>
            <person name="Huang L."/>
            <person name="Hu Y."/>
            <person name="Liang C."/>
            <person name="Hu X."/>
            <person name="Xu J."/>
            <person name="Yu X."/>
        </authorList>
    </citation>
    <scope>NUCLEOTIDE SEQUENCE [LARGE SCALE GENOMIC DNA]</scope>
    <source>
        <strain evidence="2">Henan</strain>
    </source>
</reference>
<dbReference type="Proteomes" id="UP000008909">
    <property type="component" value="Unassembled WGS sequence"/>
</dbReference>
<sequence length="218" mass="24909">MADIEFMWLVDWASWTTIRMIFERTGSIQRAYPTIRRILKDRLLWAIRKSTQKQKRGDCNQTSHKKFANSEDCWLASSKGLSSTTSSGGQNSRTRRRKLLPPKVKGPRESGSQGGEHASGTNKARSRQKPPGWSSSVLDQVGSLQNKVVQQSAWTQHEGAPTRYSARRLPSPLNLINERHFVDQVMINNPLRHSDHCVLISSDFFCYRGRNPETQTWI</sequence>
<evidence type="ECO:0000313" key="3">
    <source>
        <dbReference type="Proteomes" id="UP000008909"/>
    </source>
</evidence>
<reference key="2">
    <citation type="submission" date="2011-10" db="EMBL/GenBank/DDBJ databases">
        <title>The genome and transcriptome sequence of Clonorchis sinensis provide insights into the carcinogenic liver fluke.</title>
        <authorList>
            <person name="Wang X."/>
            <person name="Huang Y."/>
            <person name="Chen W."/>
            <person name="Liu H."/>
            <person name="Guo L."/>
            <person name="Chen Y."/>
            <person name="Luo F."/>
            <person name="Zhou W."/>
            <person name="Sun J."/>
            <person name="Mao Q."/>
            <person name="Liang P."/>
            <person name="Zhou C."/>
            <person name="Tian Y."/>
            <person name="Men J."/>
            <person name="Lv X."/>
            <person name="Huang L."/>
            <person name="Zhou J."/>
            <person name="Hu Y."/>
            <person name="Li R."/>
            <person name="Zhang F."/>
            <person name="Lei H."/>
            <person name="Li X."/>
            <person name="Hu X."/>
            <person name="Liang C."/>
            <person name="Xu J."/>
            <person name="Wu Z."/>
            <person name="Yu X."/>
        </authorList>
    </citation>
    <scope>NUCLEOTIDE SEQUENCE</scope>
    <source>
        <strain>Henan</strain>
    </source>
</reference>
<feature type="compositionally biased region" description="Low complexity" evidence="1">
    <location>
        <begin position="79"/>
        <end position="92"/>
    </location>
</feature>
<protein>
    <submittedName>
        <fullName evidence="2">Uncharacterized protein</fullName>
    </submittedName>
</protein>